<dbReference type="Proteomes" id="UP000499080">
    <property type="component" value="Unassembled WGS sequence"/>
</dbReference>
<evidence type="ECO:0000313" key="3">
    <source>
        <dbReference type="Proteomes" id="UP000499080"/>
    </source>
</evidence>
<protein>
    <submittedName>
        <fullName evidence="2">Uncharacterized protein</fullName>
    </submittedName>
</protein>
<reference evidence="2 3" key="1">
    <citation type="journal article" date="2019" name="Sci. Rep.">
        <title>Orb-weaving spider Araneus ventricosus genome elucidates the spidroin gene catalogue.</title>
        <authorList>
            <person name="Kono N."/>
            <person name="Nakamura H."/>
            <person name="Ohtoshi R."/>
            <person name="Moran D.A.P."/>
            <person name="Shinohara A."/>
            <person name="Yoshida Y."/>
            <person name="Fujiwara M."/>
            <person name="Mori M."/>
            <person name="Tomita M."/>
            <person name="Arakawa K."/>
        </authorList>
    </citation>
    <scope>NUCLEOTIDE SEQUENCE [LARGE SCALE GENOMIC DNA]</scope>
</reference>
<organism evidence="2 3">
    <name type="scientific">Araneus ventricosus</name>
    <name type="common">Orbweaver spider</name>
    <name type="synonym">Epeira ventricosa</name>
    <dbReference type="NCBI Taxonomy" id="182803"/>
    <lineage>
        <taxon>Eukaryota</taxon>
        <taxon>Metazoa</taxon>
        <taxon>Ecdysozoa</taxon>
        <taxon>Arthropoda</taxon>
        <taxon>Chelicerata</taxon>
        <taxon>Arachnida</taxon>
        <taxon>Araneae</taxon>
        <taxon>Araneomorphae</taxon>
        <taxon>Entelegynae</taxon>
        <taxon>Araneoidea</taxon>
        <taxon>Araneidae</taxon>
        <taxon>Araneus</taxon>
    </lineage>
</organism>
<sequence length="97" mass="10561">MGRGGLVVGISFWTGGLQARNPIPLKIRRVWDLLHSKSHAVPNVLPLVWSGSLERVTGQVSSSSSDRGLNLRGPSQTSPRVASEGTLICRYTTYLIF</sequence>
<name>A0A4Y2EAV7_ARAVE</name>
<accession>A0A4Y2EAV7</accession>
<dbReference type="EMBL" id="BGPR01000537">
    <property type="protein sequence ID" value="GBM25429.1"/>
    <property type="molecule type" value="Genomic_DNA"/>
</dbReference>
<proteinExistence type="predicted"/>
<comment type="caution">
    <text evidence="2">The sequence shown here is derived from an EMBL/GenBank/DDBJ whole genome shotgun (WGS) entry which is preliminary data.</text>
</comment>
<dbReference type="AlphaFoldDB" id="A0A4Y2EAV7"/>
<evidence type="ECO:0000313" key="2">
    <source>
        <dbReference type="EMBL" id="GBM25429.1"/>
    </source>
</evidence>
<gene>
    <name evidence="2" type="ORF">AVEN_245834_1</name>
</gene>
<evidence type="ECO:0000256" key="1">
    <source>
        <dbReference type="SAM" id="MobiDB-lite"/>
    </source>
</evidence>
<keyword evidence="3" id="KW-1185">Reference proteome</keyword>
<feature type="region of interest" description="Disordered" evidence="1">
    <location>
        <begin position="59"/>
        <end position="80"/>
    </location>
</feature>